<organism evidence="2 3">
    <name type="scientific">Methylotuvimicrobium buryatense</name>
    <name type="common">Methylomicrobium buryatense</name>
    <dbReference type="NCBI Taxonomy" id="95641"/>
    <lineage>
        <taxon>Bacteria</taxon>
        <taxon>Pseudomonadati</taxon>
        <taxon>Pseudomonadota</taxon>
        <taxon>Gammaproteobacteria</taxon>
        <taxon>Methylococcales</taxon>
        <taxon>Methylococcaceae</taxon>
        <taxon>Methylotuvimicrobium</taxon>
    </lineage>
</organism>
<dbReference type="SUPFAM" id="SSF47413">
    <property type="entry name" value="lambda repressor-like DNA-binding domains"/>
    <property type="match status" value="1"/>
</dbReference>
<dbReference type="InterPro" id="IPR014057">
    <property type="entry name" value="HI1420"/>
</dbReference>
<dbReference type="InterPro" id="IPR001387">
    <property type="entry name" value="Cro/C1-type_HTH"/>
</dbReference>
<accession>A0A4P9UKH6</accession>
<evidence type="ECO:0000259" key="1">
    <source>
        <dbReference type="PROSITE" id="PS50943"/>
    </source>
</evidence>
<dbReference type="CDD" id="cd00093">
    <property type="entry name" value="HTH_XRE"/>
    <property type="match status" value="1"/>
</dbReference>
<dbReference type="NCBIfam" id="TIGR02684">
    <property type="entry name" value="dnstrm_HI1420"/>
    <property type="match status" value="1"/>
</dbReference>
<dbReference type="Pfam" id="PF21716">
    <property type="entry name" value="dnstrm_HI1420"/>
    <property type="match status" value="1"/>
</dbReference>
<evidence type="ECO:0000313" key="2">
    <source>
        <dbReference type="EMBL" id="QCW81557.1"/>
    </source>
</evidence>
<dbReference type="Gene3D" id="1.10.260.40">
    <property type="entry name" value="lambda repressor-like DNA-binding domains"/>
    <property type="match status" value="1"/>
</dbReference>
<dbReference type="AlphaFoldDB" id="A0A4P9UKH6"/>
<dbReference type="OrthoDB" id="9798416at2"/>
<proteinExistence type="predicted"/>
<gene>
    <name evidence="2" type="ORF">EQU24_04295</name>
</gene>
<sequence>MKTEIQLYNPFDYLQSDEEITEYLTQALMDDDPRVLGIALGYLAKARGIADLAEKTGLNRESLYKTLSGKTQPKWSTINRIIKALNIRIQAVT</sequence>
<dbReference type="STRING" id="675511.GCA_000341735_02150"/>
<dbReference type="GO" id="GO:0003677">
    <property type="term" value="F:DNA binding"/>
    <property type="evidence" value="ECO:0007669"/>
    <property type="project" value="InterPro"/>
</dbReference>
<dbReference type="PANTHER" id="PTHR40275">
    <property type="entry name" value="SSL7038 PROTEIN"/>
    <property type="match status" value="1"/>
</dbReference>
<dbReference type="InterPro" id="IPR010982">
    <property type="entry name" value="Lambda_DNA-bd_dom_sf"/>
</dbReference>
<dbReference type="KEGG" id="mbur:EQU24_04295"/>
<evidence type="ECO:0000313" key="3">
    <source>
        <dbReference type="Proteomes" id="UP000305881"/>
    </source>
</evidence>
<keyword evidence="3" id="KW-1185">Reference proteome</keyword>
<reference evidence="3" key="1">
    <citation type="journal article" date="2019" name="J. Bacteriol.">
        <title>A Mutagenic Screen Identifies a TonB-Dependent Receptor Required for the Lanthanide Metal Switch in the Type I Methanotroph 'Methylotuvimicrobium buryatense' 5GB1C.</title>
        <authorList>
            <person name="Groom J.D."/>
            <person name="Ford S.M."/>
            <person name="Pesesky M.W."/>
            <person name="Lidstrom M.E."/>
        </authorList>
    </citation>
    <scope>NUCLEOTIDE SEQUENCE [LARGE SCALE GENOMIC DNA]</scope>
    <source>
        <strain evidence="3">5GB1C</strain>
    </source>
</reference>
<dbReference type="PROSITE" id="PS50943">
    <property type="entry name" value="HTH_CROC1"/>
    <property type="match status" value="1"/>
</dbReference>
<dbReference type="PANTHER" id="PTHR40275:SF1">
    <property type="entry name" value="SSL7038 PROTEIN"/>
    <property type="match status" value="1"/>
</dbReference>
<dbReference type="Proteomes" id="UP000305881">
    <property type="component" value="Chromosome"/>
</dbReference>
<feature type="domain" description="HTH cro/C1-type" evidence="1">
    <location>
        <begin position="50"/>
        <end position="92"/>
    </location>
</feature>
<name>A0A4P9UKH6_METBY</name>
<protein>
    <submittedName>
        <fullName evidence="2">Addiction module antidote protein</fullName>
    </submittedName>
</protein>
<dbReference type="EMBL" id="CP035467">
    <property type="protein sequence ID" value="QCW81557.1"/>
    <property type="molecule type" value="Genomic_DNA"/>
</dbReference>
<dbReference type="RefSeq" id="WP_017840683.1">
    <property type="nucleotide sequence ID" value="NZ_CP035467.1"/>
</dbReference>